<keyword evidence="2 6" id="KW-0378">Hydrolase</keyword>
<comment type="caution">
    <text evidence="6">The sequence shown here is derived from an EMBL/GenBank/DDBJ whole genome shotgun (WGS) entry which is preliminary data.</text>
</comment>
<dbReference type="InterPro" id="IPR004843">
    <property type="entry name" value="Calcineurin-like_PHP"/>
</dbReference>
<comment type="similarity">
    <text evidence="4">Belongs to the cyclic nucleotide phosphodiesterase class-III family.</text>
</comment>
<evidence type="ECO:0000256" key="4">
    <source>
        <dbReference type="ARBA" id="ARBA00025742"/>
    </source>
</evidence>
<dbReference type="GeneID" id="83683701"/>
<dbReference type="PANTHER" id="PTHR42988:SF2">
    <property type="entry name" value="CYCLIC NUCLEOTIDE PHOSPHODIESTERASE CBUA0032-RELATED"/>
    <property type="match status" value="1"/>
</dbReference>
<evidence type="ECO:0000256" key="2">
    <source>
        <dbReference type="ARBA" id="ARBA00022801"/>
    </source>
</evidence>
<sequence>MDQVSPLSIAQVTDTHLFASENEKMLGMTTIESFQAVVERLKQLKSELDLILLTGDLSGDGKPESYDILQSILNSLQIPVYWLPGNHDCAIAMSDTLNVGMVSRRKSFKRGGWNFILLNSCVAGCLHGYLSGKTLDWLNSELKTLGDAPTLVALHHPPFAVNSAWLDSTILKNPREFFAVLDHYPQVKLVLFGHIHQEFQHRRYEVSYLGTPSTGLQFRSQTPTLTIDKQDPGFRLLKLYPSGMWETVVERVPYVNPYVNPLGLAAKAGELAILP</sequence>
<dbReference type="PANTHER" id="PTHR42988">
    <property type="entry name" value="PHOSPHOHYDROLASE"/>
    <property type="match status" value="1"/>
</dbReference>
<keyword evidence="3" id="KW-0408">Iron</keyword>
<dbReference type="Pfam" id="PF00149">
    <property type="entry name" value="Metallophos"/>
    <property type="match status" value="1"/>
</dbReference>
<gene>
    <name evidence="6" type="primary">cpdA</name>
    <name evidence="6" type="ORF">NWP23_04570</name>
</gene>
<dbReference type="EMBL" id="JANQDL010000037">
    <property type="protein sequence ID" value="MDH6063070.1"/>
    <property type="molecule type" value="Genomic_DNA"/>
</dbReference>
<dbReference type="AlphaFoldDB" id="A0AA43GWV9"/>
<evidence type="ECO:0000313" key="7">
    <source>
        <dbReference type="Proteomes" id="UP001159370"/>
    </source>
</evidence>
<name>A0AA43GWV9_9CYAN</name>
<dbReference type="RefSeq" id="WP_280649662.1">
    <property type="nucleotide sequence ID" value="NZ_JANQDL010000037.1"/>
</dbReference>
<dbReference type="GO" id="GO:0004115">
    <property type="term" value="F:3',5'-cyclic-AMP phosphodiesterase activity"/>
    <property type="evidence" value="ECO:0007669"/>
    <property type="project" value="UniProtKB-EC"/>
</dbReference>
<evidence type="ECO:0000313" key="6">
    <source>
        <dbReference type="EMBL" id="MDH6063070.1"/>
    </source>
</evidence>
<dbReference type="InterPro" id="IPR029052">
    <property type="entry name" value="Metallo-depent_PP-like"/>
</dbReference>
<keyword evidence="1" id="KW-0479">Metal-binding</keyword>
<dbReference type="InterPro" id="IPR050884">
    <property type="entry name" value="CNP_phosphodiesterase-III"/>
</dbReference>
<dbReference type="CDD" id="cd07402">
    <property type="entry name" value="MPP_GpdQ"/>
    <property type="match status" value="1"/>
</dbReference>
<dbReference type="GO" id="GO:0046872">
    <property type="term" value="F:metal ion binding"/>
    <property type="evidence" value="ECO:0007669"/>
    <property type="project" value="UniProtKB-KW"/>
</dbReference>
<dbReference type="NCBIfam" id="NF008359">
    <property type="entry name" value="PRK11148.1"/>
    <property type="match status" value="1"/>
</dbReference>
<proteinExistence type="inferred from homology"/>
<evidence type="ECO:0000259" key="5">
    <source>
        <dbReference type="Pfam" id="PF00149"/>
    </source>
</evidence>
<dbReference type="Proteomes" id="UP001159370">
    <property type="component" value="Unassembled WGS sequence"/>
</dbReference>
<dbReference type="Gene3D" id="3.60.21.10">
    <property type="match status" value="1"/>
</dbReference>
<organism evidence="6 7">
    <name type="scientific">Umezakia ovalisporum FSS-62</name>
    <dbReference type="NCBI Taxonomy" id="2971776"/>
    <lineage>
        <taxon>Bacteria</taxon>
        <taxon>Bacillati</taxon>
        <taxon>Cyanobacteriota</taxon>
        <taxon>Cyanophyceae</taxon>
        <taxon>Nostocales</taxon>
        <taxon>Nodulariaceae</taxon>
        <taxon>Umezakia</taxon>
    </lineage>
</organism>
<dbReference type="EC" id="3.1.4.53" evidence="6"/>
<dbReference type="SUPFAM" id="SSF56300">
    <property type="entry name" value="Metallo-dependent phosphatases"/>
    <property type="match status" value="1"/>
</dbReference>
<evidence type="ECO:0000256" key="3">
    <source>
        <dbReference type="ARBA" id="ARBA00023004"/>
    </source>
</evidence>
<evidence type="ECO:0000256" key="1">
    <source>
        <dbReference type="ARBA" id="ARBA00022723"/>
    </source>
</evidence>
<protein>
    <submittedName>
        <fullName evidence="6">3',5'-cyclic-AMP phosphodiesterase</fullName>
        <ecNumber evidence="6">3.1.4.53</ecNumber>
    </submittedName>
</protein>
<feature type="domain" description="Calcineurin-like phosphoesterase" evidence="5">
    <location>
        <begin position="8"/>
        <end position="197"/>
    </location>
</feature>
<accession>A0AA43GWV9</accession>
<dbReference type="InterPro" id="IPR026575">
    <property type="entry name" value="GpdQ/CpdA-like"/>
</dbReference>
<reference evidence="6 7" key="1">
    <citation type="journal article" date="2023" name="J. Phycol.">
        <title>Chrysosporum ovalisporum is synonymous with the true-branching cyanobacterium Umezakia natans (Nostocales/Aphanizomenonaceae).</title>
        <authorList>
            <person name="McGregor G.B."/>
            <person name="Sendall B.C."/>
            <person name="Niiyama Y."/>
            <person name="Tuji A."/>
            <person name="Willis A."/>
        </authorList>
    </citation>
    <scope>NUCLEOTIDE SEQUENCE [LARGE SCALE GENOMIC DNA]</scope>
    <source>
        <strain evidence="6 7">FSS-62</strain>
    </source>
</reference>